<accession>A0AAP0BVH5</accession>
<proteinExistence type="predicted"/>
<dbReference type="Proteomes" id="UP001418222">
    <property type="component" value="Unassembled WGS sequence"/>
</dbReference>
<dbReference type="AlphaFoldDB" id="A0AAP0BVH5"/>
<gene>
    <name evidence="1" type="ORF">KSP39_PZI004239</name>
</gene>
<dbReference type="EMBL" id="JBBWWQ010000003">
    <property type="protein sequence ID" value="KAK8950984.1"/>
    <property type="molecule type" value="Genomic_DNA"/>
</dbReference>
<sequence>MLGSRKLTLRSLWNNKVAIVKALVGWRRVVSINHLSKGDPEVRHRVGQPRTAKSRALNLVQPVARKEGFDVVVCFVSNKGHFWRFVEIVFRPRVRNCFLHIEYYSCDRLNPIVQVPAGSYFTVVRTLFGLINPGRMSMFDTLLVVWDMVKEGILEKPATIDPEKVVYIYPTIVIALICTLCSMKLDAKKSSRTIKVQPIAKPLKNSINSKLK</sequence>
<reference evidence="1 2" key="1">
    <citation type="journal article" date="2022" name="Nat. Plants">
        <title>Genomes of leafy and leafless Platanthera orchids illuminate the evolution of mycoheterotrophy.</title>
        <authorList>
            <person name="Li M.H."/>
            <person name="Liu K.W."/>
            <person name="Li Z."/>
            <person name="Lu H.C."/>
            <person name="Ye Q.L."/>
            <person name="Zhang D."/>
            <person name="Wang J.Y."/>
            <person name="Li Y.F."/>
            <person name="Zhong Z.M."/>
            <person name="Liu X."/>
            <person name="Yu X."/>
            <person name="Liu D.K."/>
            <person name="Tu X.D."/>
            <person name="Liu B."/>
            <person name="Hao Y."/>
            <person name="Liao X.Y."/>
            <person name="Jiang Y.T."/>
            <person name="Sun W.H."/>
            <person name="Chen J."/>
            <person name="Chen Y.Q."/>
            <person name="Ai Y."/>
            <person name="Zhai J.W."/>
            <person name="Wu S.S."/>
            <person name="Zhou Z."/>
            <person name="Hsiao Y.Y."/>
            <person name="Wu W.L."/>
            <person name="Chen Y.Y."/>
            <person name="Lin Y.F."/>
            <person name="Hsu J.L."/>
            <person name="Li C.Y."/>
            <person name="Wang Z.W."/>
            <person name="Zhao X."/>
            <person name="Zhong W.Y."/>
            <person name="Ma X.K."/>
            <person name="Ma L."/>
            <person name="Huang J."/>
            <person name="Chen G.Z."/>
            <person name="Huang M.Z."/>
            <person name="Huang L."/>
            <person name="Peng D.H."/>
            <person name="Luo Y.B."/>
            <person name="Zou S.Q."/>
            <person name="Chen S.P."/>
            <person name="Lan S."/>
            <person name="Tsai W.C."/>
            <person name="Van de Peer Y."/>
            <person name="Liu Z.J."/>
        </authorList>
    </citation>
    <scope>NUCLEOTIDE SEQUENCE [LARGE SCALE GENOMIC DNA]</scope>
    <source>
        <strain evidence="1">Lor287</strain>
    </source>
</reference>
<dbReference type="PANTHER" id="PTHR35288">
    <property type="entry name" value="TAIL FIBER"/>
    <property type="match status" value="1"/>
</dbReference>
<comment type="caution">
    <text evidence="1">The sequence shown here is derived from an EMBL/GenBank/DDBJ whole genome shotgun (WGS) entry which is preliminary data.</text>
</comment>
<organism evidence="1 2">
    <name type="scientific">Platanthera zijinensis</name>
    <dbReference type="NCBI Taxonomy" id="2320716"/>
    <lineage>
        <taxon>Eukaryota</taxon>
        <taxon>Viridiplantae</taxon>
        <taxon>Streptophyta</taxon>
        <taxon>Embryophyta</taxon>
        <taxon>Tracheophyta</taxon>
        <taxon>Spermatophyta</taxon>
        <taxon>Magnoliopsida</taxon>
        <taxon>Liliopsida</taxon>
        <taxon>Asparagales</taxon>
        <taxon>Orchidaceae</taxon>
        <taxon>Orchidoideae</taxon>
        <taxon>Orchideae</taxon>
        <taxon>Orchidinae</taxon>
        <taxon>Platanthera</taxon>
    </lineage>
</organism>
<keyword evidence="2" id="KW-1185">Reference proteome</keyword>
<evidence type="ECO:0000313" key="1">
    <source>
        <dbReference type="EMBL" id="KAK8950984.1"/>
    </source>
</evidence>
<name>A0AAP0BVH5_9ASPA</name>
<protein>
    <submittedName>
        <fullName evidence="1">Uncharacterized protein</fullName>
    </submittedName>
</protein>
<dbReference type="PANTHER" id="PTHR35288:SF1">
    <property type="entry name" value="TAIL FIBER"/>
    <property type="match status" value="1"/>
</dbReference>
<evidence type="ECO:0000313" key="2">
    <source>
        <dbReference type="Proteomes" id="UP001418222"/>
    </source>
</evidence>